<name>A0A8H7B6D3_9PLEO</name>
<comment type="caution">
    <text evidence="1">The sequence shown here is derived from an EMBL/GenBank/DDBJ whole genome shotgun (WGS) entry which is preliminary data.</text>
</comment>
<sequence length="83" mass="8444">MSIEIADIHSLGVSADFNESVNSGSPVSITIPEGQSGALGFTATLSCSTGMGHCDSGEMKGEVCWPTMNGDDVAGTYSVIVES</sequence>
<dbReference type="Proteomes" id="UP000596902">
    <property type="component" value="Unassembled WGS sequence"/>
</dbReference>
<dbReference type="Pfam" id="PF19535">
    <property type="entry name" value="DUF6060"/>
    <property type="match status" value="1"/>
</dbReference>
<proteinExistence type="predicted"/>
<dbReference type="EMBL" id="JAAABM010000005">
    <property type="protein sequence ID" value="KAF7677295.1"/>
    <property type="molecule type" value="Genomic_DNA"/>
</dbReference>
<dbReference type="InterPro" id="IPR045702">
    <property type="entry name" value="DUF6060"/>
</dbReference>
<gene>
    <name evidence="1" type="ORF">GT037_004154</name>
</gene>
<organism evidence="1 2">
    <name type="scientific">Alternaria burnsii</name>
    <dbReference type="NCBI Taxonomy" id="1187904"/>
    <lineage>
        <taxon>Eukaryota</taxon>
        <taxon>Fungi</taxon>
        <taxon>Dikarya</taxon>
        <taxon>Ascomycota</taxon>
        <taxon>Pezizomycotina</taxon>
        <taxon>Dothideomycetes</taxon>
        <taxon>Pleosporomycetidae</taxon>
        <taxon>Pleosporales</taxon>
        <taxon>Pleosporineae</taxon>
        <taxon>Pleosporaceae</taxon>
        <taxon>Alternaria</taxon>
        <taxon>Alternaria sect. Alternaria</taxon>
    </lineage>
</organism>
<evidence type="ECO:0000313" key="2">
    <source>
        <dbReference type="Proteomes" id="UP000596902"/>
    </source>
</evidence>
<accession>A0A8H7B6D3</accession>
<keyword evidence="2" id="KW-1185">Reference proteome</keyword>
<reference evidence="1" key="2">
    <citation type="submission" date="2020-08" db="EMBL/GenBank/DDBJ databases">
        <title>Draft Genome Sequence of Cumin Blight Pathogen Alternaria burnsii.</title>
        <authorList>
            <person name="Feng Z."/>
        </authorList>
    </citation>
    <scope>NUCLEOTIDE SEQUENCE</scope>
    <source>
        <strain evidence="1">CBS107.38</strain>
    </source>
</reference>
<reference evidence="1" key="1">
    <citation type="submission" date="2020-01" db="EMBL/GenBank/DDBJ databases">
        <authorList>
            <person name="Feng Z.H.Z."/>
        </authorList>
    </citation>
    <scope>NUCLEOTIDE SEQUENCE</scope>
    <source>
        <strain evidence="1">CBS107.38</strain>
    </source>
</reference>
<dbReference type="RefSeq" id="XP_038787473.1">
    <property type="nucleotide sequence ID" value="XM_038929201.1"/>
</dbReference>
<dbReference type="AlphaFoldDB" id="A0A8H7B6D3"/>
<evidence type="ECO:0000313" key="1">
    <source>
        <dbReference type="EMBL" id="KAF7677295.1"/>
    </source>
</evidence>
<dbReference type="GeneID" id="62202379"/>
<protein>
    <submittedName>
        <fullName evidence="1">Uncharacterized protein</fullName>
    </submittedName>
</protein>